<sequence length="164" mass="18463">MDASSSGLEVRADPTALAPERLLVFEVRGAISSFANAIRNVPGLELIDEEAFPEDDDKNPAAYLLVPNDAALRQVMSLWRRWVSGRSMETGFTPWRDVFNTLRDIRAWGPQDRISEPERNILNEEIQDRADTDLVSIEIELVFGAMVIGPKPQFHSQLLELEAE</sequence>
<accession>A0ABQ5VR25</accession>
<dbReference type="EMBL" id="BSNN01000002">
    <property type="protein sequence ID" value="GLQ33867.1"/>
    <property type="molecule type" value="Genomic_DNA"/>
</dbReference>
<protein>
    <submittedName>
        <fullName evidence="1">Uncharacterized protein</fullName>
    </submittedName>
</protein>
<dbReference type="Proteomes" id="UP001156694">
    <property type="component" value="Unassembled WGS sequence"/>
</dbReference>
<evidence type="ECO:0000313" key="2">
    <source>
        <dbReference type="Proteomes" id="UP001156694"/>
    </source>
</evidence>
<keyword evidence="2" id="KW-1185">Reference proteome</keyword>
<evidence type="ECO:0000313" key="1">
    <source>
        <dbReference type="EMBL" id="GLQ33867.1"/>
    </source>
</evidence>
<dbReference type="RefSeq" id="WP_284375203.1">
    <property type="nucleotide sequence ID" value="NZ_BSNN01000002.1"/>
</dbReference>
<reference evidence="2" key="1">
    <citation type="journal article" date="2019" name="Int. J. Syst. Evol. Microbiol.">
        <title>The Global Catalogue of Microorganisms (GCM) 10K type strain sequencing project: providing services to taxonomists for standard genome sequencing and annotation.</title>
        <authorList>
            <consortium name="The Broad Institute Genomics Platform"/>
            <consortium name="The Broad Institute Genome Sequencing Center for Infectious Disease"/>
            <person name="Wu L."/>
            <person name="Ma J."/>
        </authorList>
    </citation>
    <scope>NUCLEOTIDE SEQUENCE [LARGE SCALE GENOMIC DNA]</scope>
    <source>
        <strain evidence="2">NBRC 110140</strain>
    </source>
</reference>
<gene>
    <name evidence="1" type="ORF">GCM10007939_01500</name>
</gene>
<proteinExistence type="predicted"/>
<organism evidence="1 2">
    <name type="scientific">Amylibacter marinus</name>
    <dbReference type="NCBI Taxonomy" id="1475483"/>
    <lineage>
        <taxon>Bacteria</taxon>
        <taxon>Pseudomonadati</taxon>
        <taxon>Pseudomonadota</taxon>
        <taxon>Alphaproteobacteria</taxon>
        <taxon>Rhodobacterales</taxon>
        <taxon>Paracoccaceae</taxon>
        <taxon>Amylibacter</taxon>
    </lineage>
</organism>
<name>A0ABQ5VR25_9RHOB</name>
<comment type="caution">
    <text evidence="1">The sequence shown here is derived from an EMBL/GenBank/DDBJ whole genome shotgun (WGS) entry which is preliminary data.</text>
</comment>